<dbReference type="InterPro" id="IPR038378">
    <property type="entry name" value="MHB_sf"/>
</dbReference>
<evidence type="ECO:0000313" key="4">
    <source>
        <dbReference type="Proteomes" id="UP000094243"/>
    </source>
</evidence>
<dbReference type="AlphaFoldDB" id="A0A1E3R7Z0"/>
<feature type="domain" description="Haemophore haem-binding" evidence="2">
    <location>
        <begin position="41"/>
        <end position="117"/>
    </location>
</feature>
<reference evidence="4" key="1">
    <citation type="submission" date="2016-09" db="EMBL/GenBank/DDBJ databases">
        <authorList>
            <person name="Greninger A.L."/>
            <person name="Jerome K.R."/>
            <person name="Mcnair B."/>
            <person name="Wallis C."/>
            <person name="Fang F."/>
        </authorList>
    </citation>
    <scope>NUCLEOTIDE SEQUENCE [LARGE SCALE GENOMIC DNA]</scope>
    <source>
        <strain evidence="4">M7</strain>
    </source>
</reference>
<dbReference type="OrthoDB" id="7448035at2"/>
<keyword evidence="4" id="KW-1185">Reference proteome</keyword>
<dbReference type="GO" id="GO:0020037">
    <property type="term" value="F:heme binding"/>
    <property type="evidence" value="ECO:0007669"/>
    <property type="project" value="InterPro"/>
</dbReference>
<feature type="signal peptide" evidence="1">
    <location>
        <begin position="1"/>
        <end position="32"/>
    </location>
</feature>
<evidence type="ECO:0000259" key="2">
    <source>
        <dbReference type="Pfam" id="PF16525"/>
    </source>
</evidence>
<protein>
    <recommendedName>
        <fullName evidence="2">Haemophore haem-binding domain-containing protein</fullName>
    </recommendedName>
</protein>
<organism evidence="3 4">
    <name type="scientific">Mycolicibacterium holsaticum</name>
    <dbReference type="NCBI Taxonomy" id="152142"/>
    <lineage>
        <taxon>Bacteria</taxon>
        <taxon>Bacillati</taxon>
        <taxon>Actinomycetota</taxon>
        <taxon>Actinomycetes</taxon>
        <taxon>Mycobacteriales</taxon>
        <taxon>Mycobacteriaceae</taxon>
        <taxon>Mycolicibacterium</taxon>
    </lineage>
</organism>
<dbReference type="InterPro" id="IPR032407">
    <property type="entry name" value="MHB"/>
</dbReference>
<gene>
    <name evidence="3" type="ORF">BHQ17_23050</name>
</gene>
<dbReference type="Gene3D" id="1.20.20.20">
    <property type="entry name" value="Haemophore, haem-binding domain"/>
    <property type="match status" value="1"/>
</dbReference>
<name>A0A1E3R7Z0_9MYCO</name>
<evidence type="ECO:0000256" key="1">
    <source>
        <dbReference type="SAM" id="SignalP"/>
    </source>
</evidence>
<dbReference type="RefSeq" id="WP_069407390.1">
    <property type="nucleotide sequence ID" value="NZ_MIGZ01000179.1"/>
</dbReference>
<dbReference type="NCBIfam" id="TIGR04529">
    <property type="entry name" value="MTB_hemophore"/>
    <property type="match status" value="1"/>
</dbReference>
<accession>A0A1E3R7Z0</accession>
<proteinExistence type="predicted"/>
<evidence type="ECO:0000313" key="3">
    <source>
        <dbReference type="EMBL" id="ODQ85537.1"/>
    </source>
</evidence>
<feature type="chain" id="PRO_5009134614" description="Haemophore haem-binding domain-containing protein" evidence="1">
    <location>
        <begin position="33"/>
        <end position="122"/>
    </location>
</feature>
<dbReference type="Pfam" id="PF16525">
    <property type="entry name" value="MHB"/>
    <property type="match status" value="1"/>
</dbReference>
<dbReference type="EMBL" id="MIGZ01000179">
    <property type="protein sequence ID" value="ODQ85537.1"/>
    <property type="molecule type" value="Genomic_DNA"/>
</dbReference>
<dbReference type="Proteomes" id="UP000094243">
    <property type="component" value="Unassembled WGS sequence"/>
</dbReference>
<keyword evidence="1" id="KW-0732">Signal</keyword>
<sequence>MPNNRITRLSFAVFAGAAGGIALLGLSPFADAAPDPAANPPNCSSADLQGVQAGVDASTSAYLFTHPDLNGFMSGLAGLSREQVAEHVMGYLADHPAEKAEMTGIRRPLQDLKNRCGAPSTP</sequence>
<comment type="caution">
    <text evidence="3">The sequence shown here is derived from an EMBL/GenBank/DDBJ whole genome shotgun (WGS) entry which is preliminary data.</text>
</comment>